<dbReference type="Pfam" id="PF13399">
    <property type="entry name" value="LytR_C"/>
    <property type="match status" value="1"/>
</dbReference>
<dbReference type="InterPro" id="IPR027381">
    <property type="entry name" value="LytR/CpsA/Psr_C"/>
</dbReference>
<keyword evidence="2" id="KW-1133">Transmembrane helix</keyword>
<accession>A0A1F7IVA7</accession>
<dbReference type="Proteomes" id="UP000177141">
    <property type="component" value="Unassembled WGS sequence"/>
</dbReference>
<dbReference type="STRING" id="1802061.A3A93_05790"/>
<proteinExistence type="predicted"/>
<dbReference type="Gene3D" id="3.30.70.2390">
    <property type="match status" value="1"/>
</dbReference>
<name>A0A1F7IVA7_9BACT</name>
<organism evidence="4 5">
    <name type="scientific">Candidatus Roizmanbacteria bacterium RIFCSPLOWO2_01_FULL_38_12</name>
    <dbReference type="NCBI Taxonomy" id="1802061"/>
    <lineage>
        <taxon>Bacteria</taxon>
        <taxon>Candidatus Roizmaniibacteriota</taxon>
    </lineage>
</organism>
<evidence type="ECO:0000259" key="3">
    <source>
        <dbReference type="Pfam" id="PF13399"/>
    </source>
</evidence>
<feature type="transmembrane region" description="Helical" evidence="2">
    <location>
        <begin position="201"/>
        <end position="219"/>
    </location>
</feature>
<sequence>MKGVIYLDRDKLFYYGGNVHTVLSLQFAQTTVKDMEVINEDEIEKQIDLFIQTNKIEPTESLIIFSHRSCFSKTIAANSTPENFEKEKNKFLEFVPFDHIAHQTIKTANGSLIVAANKELANVVKHFFQKHAFTIQATSTLFTIYPTNVVSAMTVEIAHTILRSYNRFREDDLFTEENNDTPETIFEQEFQTEDKKNNIRLYLMLGFFIIIIGLLGYMLNSRRLTTSSRAETSLSPTKKVTAQNPPQSTPTPTNTPTPQSTTAETPKDQLTIRILNGSGLSGQADQIKAELVKVNYKEENITTGNAPNQQSTTTRVVFKSRVASQLREEVADLLSKFANNVSTIENDEIEFDILITTAP</sequence>
<evidence type="ECO:0000256" key="2">
    <source>
        <dbReference type="SAM" id="Phobius"/>
    </source>
</evidence>
<evidence type="ECO:0000313" key="4">
    <source>
        <dbReference type="EMBL" id="OGK47274.1"/>
    </source>
</evidence>
<dbReference type="EMBL" id="MGAL01000034">
    <property type="protein sequence ID" value="OGK47274.1"/>
    <property type="molecule type" value="Genomic_DNA"/>
</dbReference>
<dbReference type="AlphaFoldDB" id="A0A1F7IVA7"/>
<feature type="compositionally biased region" description="Polar residues" evidence="1">
    <location>
        <begin position="228"/>
        <end position="240"/>
    </location>
</feature>
<reference evidence="4 5" key="1">
    <citation type="journal article" date="2016" name="Nat. Commun.">
        <title>Thousands of microbial genomes shed light on interconnected biogeochemical processes in an aquifer system.</title>
        <authorList>
            <person name="Anantharaman K."/>
            <person name="Brown C.T."/>
            <person name="Hug L.A."/>
            <person name="Sharon I."/>
            <person name="Castelle C.J."/>
            <person name="Probst A.J."/>
            <person name="Thomas B.C."/>
            <person name="Singh A."/>
            <person name="Wilkins M.J."/>
            <person name="Karaoz U."/>
            <person name="Brodie E.L."/>
            <person name="Williams K.H."/>
            <person name="Hubbard S.S."/>
            <person name="Banfield J.F."/>
        </authorList>
    </citation>
    <scope>NUCLEOTIDE SEQUENCE [LARGE SCALE GENOMIC DNA]</scope>
</reference>
<keyword evidence="2" id="KW-0812">Transmembrane</keyword>
<feature type="region of interest" description="Disordered" evidence="1">
    <location>
        <begin position="228"/>
        <end position="267"/>
    </location>
</feature>
<comment type="caution">
    <text evidence="4">The sequence shown here is derived from an EMBL/GenBank/DDBJ whole genome shotgun (WGS) entry which is preliminary data.</text>
</comment>
<protein>
    <recommendedName>
        <fullName evidence="3">LytR/CpsA/Psr regulator C-terminal domain-containing protein</fullName>
    </recommendedName>
</protein>
<keyword evidence="2" id="KW-0472">Membrane</keyword>
<gene>
    <name evidence="4" type="ORF">A3A93_05790</name>
</gene>
<evidence type="ECO:0000313" key="5">
    <source>
        <dbReference type="Proteomes" id="UP000177141"/>
    </source>
</evidence>
<evidence type="ECO:0000256" key="1">
    <source>
        <dbReference type="SAM" id="MobiDB-lite"/>
    </source>
</evidence>
<feature type="domain" description="LytR/CpsA/Psr regulator C-terminal" evidence="3">
    <location>
        <begin position="269"/>
        <end position="336"/>
    </location>
</feature>